<accession>A0ABV1W6E2</accession>
<keyword evidence="4" id="KW-1185">Reference proteome</keyword>
<proteinExistence type="predicted"/>
<feature type="transmembrane region" description="Helical" evidence="2">
    <location>
        <begin position="46"/>
        <end position="65"/>
    </location>
</feature>
<comment type="caution">
    <text evidence="3">The sequence shown here is derived from an EMBL/GenBank/DDBJ whole genome shotgun (WGS) entry which is preliminary data.</text>
</comment>
<name>A0ABV1W6E2_9ACTN</name>
<dbReference type="NCBIfam" id="NF041528">
    <property type="entry name" value="strep_LAETG"/>
    <property type="match status" value="1"/>
</dbReference>
<feature type="compositionally biased region" description="Polar residues" evidence="1">
    <location>
        <begin position="13"/>
        <end position="22"/>
    </location>
</feature>
<sequence length="73" mass="7091">RGAHPRRGAEGGLTTQTVSEPSPATAGGISGGTDLAQTGGTDSTPLIAAIGLSLLVLGGTALSIVHKNKASRN</sequence>
<keyword evidence="2" id="KW-0812">Transmembrane</keyword>
<organism evidence="3 4">
    <name type="scientific">Streptomyces carpinensis</name>
    <dbReference type="NCBI Taxonomy" id="66369"/>
    <lineage>
        <taxon>Bacteria</taxon>
        <taxon>Bacillati</taxon>
        <taxon>Actinomycetota</taxon>
        <taxon>Actinomycetes</taxon>
        <taxon>Kitasatosporales</taxon>
        <taxon>Streptomycetaceae</taxon>
        <taxon>Streptomyces</taxon>
    </lineage>
</organism>
<evidence type="ECO:0000313" key="4">
    <source>
        <dbReference type="Proteomes" id="UP001458415"/>
    </source>
</evidence>
<feature type="non-terminal residue" evidence="3">
    <location>
        <position position="1"/>
    </location>
</feature>
<keyword evidence="2" id="KW-1133">Transmembrane helix</keyword>
<reference evidence="3 4" key="1">
    <citation type="submission" date="2024-06" db="EMBL/GenBank/DDBJ databases">
        <title>The Natural Products Discovery Center: Release of the First 8490 Sequenced Strains for Exploring Actinobacteria Biosynthetic Diversity.</title>
        <authorList>
            <person name="Kalkreuter E."/>
            <person name="Kautsar S.A."/>
            <person name="Yang D."/>
            <person name="Bader C.D."/>
            <person name="Teijaro C.N."/>
            <person name="Fluegel L."/>
            <person name="Davis C.M."/>
            <person name="Simpson J.R."/>
            <person name="Lauterbach L."/>
            <person name="Steele A.D."/>
            <person name="Gui C."/>
            <person name="Meng S."/>
            <person name="Li G."/>
            <person name="Viehrig K."/>
            <person name="Ye F."/>
            <person name="Su P."/>
            <person name="Kiefer A.F."/>
            <person name="Nichols A."/>
            <person name="Cepeda A.J."/>
            <person name="Yan W."/>
            <person name="Fan B."/>
            <person name="Jiang Y."/>
            <person name="Adhikari A."/>
            <person name="Zheng C.-J."/>
            <person name="Schuster L."/>
            <person name="Cowan T.M."/>
            <person name="Smanski M.J."/>
            <person name="Chevrette M.G."/>
            <person name="De Carvalho L.P.S."/>
            <person name="Shen B."/>
        </authorList>
    </citation>
    <scope>NUCLEOTIDE SEQUENCE [LARGE SCALE GENOMIC DNA]</scope>
    <source>
        <strain evidence="3 4">NPDC000634</strain>
    </source>
</reference>
<dbReference type="NCBIfam" id="TIGR01167">
    <property type="entry name" value="LPXTG_anchor"/>
    <property type="match status" value="1"/>
</dbReference>
<dbReference type="EMBL" id="JBEPCU010000426">
    <property type="protein sequence ID" value="MER6979755.1"/>
    <property type="molecule type" value="Genomic_DNA"/>
</dbReference>
<evidence type="ECO:0000313" key="3">
    <source>
        <dbReference type="EMBL" id="MER6979755.1"/>
    </source>
</evidence>
<evidence type="ECO:0000256" key="2">
    <source>
        <dbReference type="SAM" id="Phobius"/>
    </source>
</evidence>
<gene>
    <name evidence="3" type="ORF">ABT317_22950</name>
</gene>
<dbReference type="Proteomes" id="UP001458415">
    <property type="component" value="Unassembled WGS sequence"/>
</dbReference>
<evidence type="ECO:0000256" key="1">
    <source>
        <dbReference type="SAM" id="MobiDB-lite"/>
    </source>
</evidence>
<keyword evidence="2" id="KW-0472">Membrane</keyword>
<protein>
    <submittedName>
        <fullName evidence="3">LAETG motif-containing sortase-dependent surface protein</fullName>
    </submittedName>
</protein>
<feature type="region of interest" description="Disordered" evidence="1">
    <location>
        <begin position="1"/>
        <end position="42"/>
    </location>
</feature>